<protein>
    <submittedName>
        <fullName evidence="6">Methyltransferase fsa4</fullName>
    </submittedName>
</protein>
<reference evidence="6 7" key="1">
    <citation type="submission" date="2018-11" db="EMBL/GenBank/DDBJ databases">
        <title>Genome sequence and assembly of Colletotrichum sidae.</title>
        <authorList>
            <person name="Gan P."/>
            <person name="Shirasu K."/>
        </authorList>
    </citation>
    <scope>NUCLEOTIDE SEQUENCE [LARGE SCALE GENOMIC DNA]</scope>
    <source>
        <strain evidence="6 7">CBS 518.97</strain>
    </source>
</reference>
<sequence length="398" mass="44660">MAIIPDQLPGLAAQLSALVNSAHEGSPPYEAMHDIAEKILYSTRPHMLDPMQRVFPSVDLAVLRLFIDWNVFDAIPLHGAIAYKDLAGKVAAEEKIIKRYAWILVARKILTQTDENHVAHTEISKLYRRDGPASTAFTFYYDEILPGIIKLPQYHAPYGRREPVMQNHTPFAFGHEQPDKTVWEIAHQDPRRLKRAMDTMDICQDGPTIAGVYDFGWVRDVVAKEGDASRMVFVDVGSGKGHVTKDILEQNEFIPRERTALQDREDVMEQMATLRDPGLTGVRLLSHDFHDEQPIKNALMYFVCRCLHNYSDEVATKILTHLSNAMASDSRILIAEIAMSDPPSAFQSAHDMTMVALGGKERTVKDWAELAGRAGLAVKETHGLNSDAWIHVIECVKA</sequence>
<gene>
    <name evidence="6" type="primary">fsa4-1</name>
    <name evidence="6" type="ORF">C8034_v011419</name>
</gene>
<keyword evidence="3" id="KW-0949">S-adenosyl-L-methionine</keyword>
<proteinExistence type="predicted"/>
<dbReference type="SUPFAM" id="SSF53335">
    <property type="entry name" value="S-adenosyl-L-methionine-dependent methyltransferases"/>
    <property type="match status" value="1"/>
</dbReference>
<dbReference type="Gene3D" id="1.10.10.10">
    <property type="entry name" value="Winged helix-like DNA-binding domain superfamily/Winged helix DNA-binding domain"/>
    <property type="match status" value="1"/>
</dbReference>
<dbReference type="Pfam" id="PF00891">
    <property type="entry name" value="Methyltransf_2"/>
    <property type="match status" value="1"/>
</dbReference>
<dbReference type="InterPro" id="IPR016461">
    <property type="entry name" value="COMT-like"/>
</dbReference>
<dbReference type="InterPro" id="IPR036390">
    <property type="entry name" value="WH_DNA-bd_sf"/>
</dbReference>
<dbReference type="AlphaFoldDB" id="A0A4R8T0Y6"/>
<evidence type="ECO:0000313" key="7">
    <source>
        <dbReference type="Proteomes" id="UP000295604"/>
    </source>
</evidence>
<feature type="domain" description="O-methyltransferase C-terminal" evidence="5">
    <location>
        <begin position="232"/>
        <end position="376"/>
    </location>
</feature>
<dbReference type="InterPro" id="IPR029063">
    <property type="entry name" value="SAM-dependent_MTases_sf"/>
</dbReference>
<comment type="caution">
    <text evidence="6">The sequence shown here is derived from an EMBL/GenBank/DDBJ whole genome shotgun (WGS) entry which is preliminary data.</text>
</comment>
<dbReference type="InterPro" id="IPR036388">
    <property type="entry name" value="WH-like_DNA-bd_sf"/>
</dbReference>
<dbReference type="PANTHER" id="PTHR43712">
    <property type="entry name" value="PUTATIVE (AFU_ORTHOLOGUE AFUA_4G14580)-RELATED"/>
    <property type="match status" value="1"/>
</dbReference>
<dbReference type="GO" id="GO:0032259">
    <property type="term" value="P:methylation"/>
    <property type="evidence" value="ECO:0007669"/>
    <property type="project" value="UniProtKB-KW"/>
</dbReference>
<dbReference type="SUPFAM" id="SSF46785">
    <property type="entry name" value="Winged helix' DNA-binding domain"/>
    <property type="match status" value="1"/>
</dbReference>
<keyword evidence="2 6" id="KW-0808">Transferase</keyword>
<evidence type="ECO:0000313" key="6">
    <source>
        <dbReference type="EMBL" id="TEA09954.1"/>
    </source>
</evidence>
<dbReference type="Gene3D" id="3.40.50.150">
    <property type="entry name" value="Vaccinia Virus protein VP39"/>
    <property type="match status" value="1"/>
</dbReference>
<dbReference type="PROSITE" id="PS51683">
    <property type="entry name" value="SAM_OMT_II"/>
    <property type="match status" value="1"/>
</dbReference>
<dbReference type="InterPro" id="IPR001077">
    <property type="entry name" value="COMT_C"/>
</dbReference>
<dbReference type="Proteomes" id="UP000295604">
    <property type="component" value="Unassembled WGS sequence"/>
</dbReference>
<keyword evidence="1 6" id="KW-0489">Methyltransferase</keyword>
<evidence type="ECO:0000259" key="5">
    <source>
        <dbReference type="Pfam" id="PF00891"/>
    </source>
</evidence>
<dbReference type="PANTHER" id="PTHR43712:SF16">
    <property type="entry name" value="O-METHYLTRANSFERASE ELCB"/>
    <property type="match status" value="1"/>
</dbReference>
<dbReference type="PIRSF" id="PIRSF005739">
    <property type="entry name" value="O-mtase"/>
    <property type="match status" value="1"/>
</dbReference>
<keyword evidence="7" id="KW-1185">Reference proteome</keyword>
<evidence type="ECO:0000256" key="2">
    <source>
        <dbReference type="ARBA" id="ARBA00022679"/>
    </source>
</evidence>
<name>A0A4R8T0Y6_9PEZI</name>
<evidence type="ECO:0000256" key="1">
    <source>
        <dbReference type="ARBA" id="ARBA00022603"/>
    </source>
</evidence>
<dbReference type="EMBL" id="QAPF01000785">
    <property type="protein sequence ID" value="TEA09954.1"/>
    <property type="molecule type" value="Genomic_DNA"/>
</dbReference>
<dbReference type="GO" id="GO:0008171">
    <property type="term" value="F:O-methyltransferase activity"/>
    <property type="evidence" value="ECO:0007669"/>
    <property type="project" value="InterPro"/>
</dbReference>
<evidence type="ECO:0000256" key="4">
    <source>
        <dbReference type="PIRSR" id="PIRSR005739-1"/>
    </source>
</evidence>
<feature type="active site" description="Proton acceptor" evidence="4">
    <location>
        <position position="308"/>
    </location>
</feature>
<organism evidence="6 7">
    <name type="scientific">Colletotrichum sidae</name>
    <dbReference type="NCBI Taxonomy" id="1347389"/>
    <lineage>
        <taxon>Eukaryota</taxon>
        <taxon>Fungi</taxon>
        <taxon>Dikarya</taxon>
        <taxon>Ascomycota</taxon>
        <taxon>Pezizomycotina</taxon>
        <taxon>Sordariomycetes</taxon>
        <taxon>Hypocreomycetidae</taxon>
        <taxon>Glomerellales</taxon>
        <taxon>Glomerellaceae</taxon>
        <taxon>Colletotrichum</taxon>
        <taxon>Colletotrichum orbiculare species complex</taxon>
    </lineage>
</organism>
<accession>A0A4R8T0Y6</accession>
<evidence type="ECO:0000256" key="3">
    <source>
        <dbReference type="ARBA" id="ARBA00022691"/>
    </source>
</evidence>